<accession>A0ABY9QZB2</accession>
<proteinExistence type="predicted"/>
<reference evidence="2 3" key="1">
    <citation type="submission" date="2023-08" db="EMBL/GenBank/DDBJ databases">
        <title>Complete Genome Sequence of Pseudomonas entomophila TVIN A01.</title>
        <authorList>
            <person name="Shelke T."/>
            <person name="Mahar N.S."/>
            <person name="Gupta I."/>
            <person name="Gupta V."/>
        </authorList>
    </citation>
    <scope>NUCLEOTIDE SEQUENCE [LARGE SCALE GENOMIC DNA]</scope>
    <source>
        <strain evidence="2 3">TVIN-A01</strain>
    </source>
</reference>
<dbReference type="GeneID" id="32806497"/>
<evidence type="ECO:0000313" key="2">
    <source>
        <dbReference type="EMBL" id="WMW08072.1"/>
    </source>
</evidence>
<keyword evidence="3" id="KW-1185">Reference proteome</keyword>
<dbReference type="InterPro" id="IPR011646">
    <property type="entry name" value="KAP_P-loop"/>
</dbReference>
<dbReference type="InterPro" id="IPR027417">
    <property type="entry name" value="P-loop_NTPase"/>
</dbReference>
<dbReference type="Pfam" id="PF07693">
    <property type="entry name" value="KAP_NTPase"/>
    <property type="match status" value="1"/>
</dbReference>
<gene>
    <name evidence="2" type="ORF">RAH46_12235</name>
</gene>
<evidence type="ECO:0000259" key="1">
    <source>
        <dbReference type="Pfam" id="PF07693"/>
    </source>
</evidence>
<dbReference type="SUPFAM" id="SSF52540">
    <property type="entry name" value="P-loop containing nucleoside triphosphate hydrolases"/>
    <property type="match status" value="1"/>
</dbReference>
<dbReference type="Gene3D" id="3.40.50.300">
    <property type="entry name" value="P-loop containing nucleotide triphosphate hydrolases"/>
    <property type="match status" value="1"/>
</dbReference>
<name>A0ABY9QZB2_9PSED</name>
<organism evidence="2 3">
    <name type="scientific">Pseudomonas entomophila</name>
    <dbReference type="NCBI Taxonomy" id="312306"/>
    <lineage>
        <taxon>Bacteria</taxon>
        <taxon>Pseudomonadati</taxon>
        <taxon>Pseudomonadota</taxon>
        <taxon>Gammaproteobacteria</taxon>
        <taxon>Pseudomonadales</taxon>
        <taxon>Pseudomonadaceae</taxon>
        <taxon>Pseudomonas</taxon>
    </lineage>
</organism>
<feature type="domain" description="KAP NTPase" evidence="1">
    <location>
        <begin position="22"/>
        <end position="349"/>
    </location>
</feature>
<dbReference type="RefSeq" id="WP_011534552.1">
    <property type="nucleotide sequence ID" value="NZ_CP132921.1"/>
</dbReference>
<dbReference type="EMBL" id="CP132921">
    <property type="protein sequence ID" value="WMW08072.1"/>
    <property type="molecule type" value="Genomic_DNA"/>
</dbReference>
<protein>
    <submittedName>
        <fullName evidence="2">P-loop NTPase fold protein</fullName>
    </submittedName>
</protein>
<dbReference type="Proteomes" id="UP001183127">
    <property type="component" value="Chromosome"/>
</dbReference>
<evidence type="ECO:0000313" key="3">
    <source>
        <dbReference type="Proteomes" id="UP001183127"/>
    </source>
</evidence>
<sequence length="726" mass="82377">MSTFEFTDDRPITKSEQDLLGRTAFASSLARAISNWKNTESLVIALTGPWGCGKSSIKNLVIETLDNDKKHDIMEFNPWEWNAQEKLTTLFFDEVSRTVGRKDKSKESKQLAKALRRYGNRLKTTATILEKTSIFLPLLFSSVAFTALATFLNKPEWMNFAAATGFISIATALSAPLKKVAAFLTGKSEDLEKDAKENELTLYEIRAEIRTLLEARNKPLLIIMDDIDRLSPEQTQQVFQVIKSNMNFPNVVFLLPFQRDTIEENLKRSGFNGSYLDKIIQVTFNAPTIPKDKLHAVLFEKLNSILTEEHQLQEGFDHNYWNSIFREGIEPFFRSLRDVYRYHSTLSFHCALLRGSDVAEVNAIDLFALECLRVFAPQSYDKLAQCKKELTTPTSPQNKDHVTSTLSSIANLAPAEFKVAVTTTIKLLFPCITGTTSRLSWAHNSRVCHPEMFARYFELSINEADITNSFIQNLSTKITDTLYFCDTIARHGELQQRDILGKLALKVSTFPLDKSSSVIKTLLSAGEHIAVGESSFVSLSAITELAELTISFLRRIDDSQQREKIFFSEIEETKALSSLCALINLEKSAHHSNNIILTPSVLNKLSDTFNTIALDIANDDPDAFLKHRRFITFIAQLNKTSNSGSTWISNAVNSVDRFLLFAEAMIVKRTTFSSGMTREHNSIDKYLVKEFIDFDTCQHWISRTLKLYPYRLSDEPIRLFLETIKE</sequence>